<accession>A0A318JGL4</accession>
<dbReference type="RefSeq" id="WP_059285392.1">
    <property type="nucleotide sequence ID" value="NZ_LNQU01000024.1"/>
</dbReference>
<keyword evidence="2" id="KW-1185">Reference proteome</keyword>
<dbReference type="EMBL" id="QJKC01000007">
    <property type="protein sequence ID" value="PXX48413.1"/>
    <property type="molecule type" value="Genomic_DNA"/>
</dbReference>
<dbReference type="AlphaFoldDB" id="A0A318JGL4"/>
<proteinExistence type="predicted"/>
<dbReference type="Proteomes" id="UP000248395">
    <property type="component" value="Unassembled WGS sequence"/>
</dbReference>
<evidence type="ECO:0000313" key="2">
    <source>
        <dbReference type="Proteomes" id="UP000248395"/>
    </source>
</evidence>
<organism evidence="1 2">
    <name type="scientific">Aquitalea magnusonii</name>
    <dbReference type="NCBI Taxonomy" id="332411"/>
    <lineage>
        <taxon>Bacteria</taxon>
        <taxon>Pseudomonadati</taxon>
        <taxon>Pseudomonadota</taxon>
        <taxon>Betaproteobacteria</taxon>
        <taxon>Neisseriales</taxon>
        <taxon>Chromobacteriaceae</taxon>
        <taxon>Aquitalea</taxon>
    </lineage>
</organism>
<dbReference type="OrthoDB" id="8671611at2"/>
<gene>
    <name evidence="1" type="ORF">DFR38_107201</name>
</gene>
<protein>
    <submittedName>
        <fullName evidence="1">Uncharacterized protein</fullName>
    </submittedName>
</protein>
<comment type="caution">
    <text evidence="1">The sequence shown here is derived from an EMBL/GenBank/DDBJ whole genome shotgun (WGS) entry which is preliminary data.</text>
</comment>
<sequence length="176" mass="19399">MSQHPNASFHFGIQVETARLVDDKVVLSSNLGEVNTNFVIFCTGFCTDWAQRPEYARVAGHVRLWQDHYPSLPGAPDRELAGSPYLGSPYQFLEKQPGSLPGLERIHCFNYTAALSQGASAGDITQVSDGAQRLASGLIASLLEEDIDQHYARLQQYAEPELYGNEWQAATTLPQS</sequence>
<name>A0A318JGL4_9NEIS</name>
<reference evidence="1 2" key="1">
    <citation type="submission" date="2018-05" db="EMBL/GenBank/DDBJ databases">
        <title>Genomic Encyclopedia of Type Strains, Phase IV (KMG-IV): sequencing the most valuable type-strain genomes for metagenomic binning, comparative biology and taxonomic classification.</title>
        <authorList>
            <person name="Goeker M."/>
        </authorList>
    </citation>
    <scope>NUCLEOTIDE SEQUENCE [LARGE SCALE GENOMIC DNA]</scope>
    <source>
        <strain evidence="1 2">DSM 25134</strain>
    </source>
</reference>
<evidence type="ECO:0000313" key="1">
    <source>
        <dbReference type="EMBL" id="PXX48413.1"/>
    </source>
</evidence>